<evidence type="ECO:0000313" key="1">
    <source>
        <dbReference type="EMBL" id="GAA4674550.1"/>
    </source>
</evidence>
<dbReference type="Gene3D" id="1.10.10.10">
    <property type="entry name" value="Winged helix-like DNA-binding domain superfamily/Winged helix DNA-binding domain"/>
    <property type="match status" value="1"/>
</dbReference>
<evidence type="ECO:0000313" key="2">
    <source>
        <dbReference type="Proteomes" id="UP001500325"/>
    </source>
</evidence>
<name>A0ABP8VYK0_9PSEU</name>
<dbReference type="RefSeq" id="WP_345377765.1">
    <property type="nucleotide sequence ID" value="NZ_BAABIC010000001.1"/>
</dbReference>
<keyword evidence="2" id="KW-1185">Reference proteome</keyword>
<dbReference type="NCBIfam" id="NF047719">
    <property type="entry name" value="SCO6745_fam_HTH"/>
    <property type="match status" value="1"/>
</dbReference>
<gene>
    <name evidence="1" type="ORF">GCM10023215_02720</name>
</gene>
<protein>
    <recommendedName>
        <fullName evidence="3">SalK</fullName>
    </recommendedName>
</protein>
<proteinExistence type="predicted"/>
<dbReference type="EMBL" id="BAABIC010000001">
    <property type="protein sequence ID" value="GAA4674550.1"/>
    <property type="molecule type" value="Genomic_DNA"/>
</dbReference>
<dbReference type="InterPro" id="IPR054058">
    <property type="entry name" value="HTH_67"/>
</dbReference>
<comment type="caution">
    <text evidence="1">The sequence shown here is derived from an EMBL/GenBank/DDBJ whole genome shotgun (WGS) entry which is preliminary data.</text>
</comment>
<organism evidence="1 2">
    <name type="scientific">Pseudonocardia yuanmonensis</name>
    <dbReference type="NCBI Taxonomy" id="1095914"/>
    <lineage>
        <taxon>Bacteria</taxon>
        <taxon>Bacillati</taxon>
        <taxon>Actinomycetota</taxon>
        <taxon>Actinomycetes</taxon>
        <taxon>Pseudonocardiales</taxon>
        <taxon>Pseudonocardiaceae</taxon>
        <taxon>Pseudonocardia</taxon>
    </lineage>
</organism>
<reference evidence="2" key="1">
    <citation type="journal article" date="2019" name="Int. J. Syst. Evol. Microbiol.">
        <title>The Global Catalogue of Microorganisms (GCM) 10K type strain sequencing project: providing services to taxonomists for standard genome sequencing and annotation.</title>
        <authorList>
            <consortium name="The Broad Institute Genomics Platform"/>
            <consortium name="The Broad Institute Genome Sequencing Center for Infectious Disease"/>
            <person name="Wu L."/>
            <person name="Ma J."/>
        </authorList>
    </citation>
    <scope>NUCLEOTIDE SEQUENCE [LARGE SCALE GENOMIC DNA]</scope>
    <source>
        <strain evidence="2">JCM 18055</strain>
    </source>
</reference>
<dbReference type="InterPro" id="IPR036388">
    <property type="entry name" value="WH-like_DNA-bd_sf"/>
</dbReference>
<sequence length="313" mass="32932">MTTGTRPATSTDAAEGEHRARRLWRALEPLHAVTYFAPEARAAGEALGVRGFWRGYFGQRAAPLGPVPAEVVAALFYNFAPGFVARSVPEVWSVASPAQLLDARLAAVDAALRRSLGELTGSGEVAEAAELAREAAGSVSTAGRALAAANAALPWPDAPHLVLWQAQTILREQRGDGHVAALVAAGIDPVEALVVFAGAQELPGDWLRERRGWTVEEWEAARARLADRGLVEPAPGGEDVADTVLTGAGRALCAEVEARTDALADEAWRALGDARAERLVALAGPLVERVLAAGDFLPQNPMGMRPLVSTRPA</sequence>
<dbReference type="Proteomes" id="UP001500325">
    <property type="component" value="Unassembled WGS sequence"/>
</dbReference>
<accession>A0ABP8VYK0</accession>
<dbReference type="Pfam" id="PF21863">
    <property type="entry name" value="HTH_67"/>
    <property type="match status" value="1"/>
</dbReference>
<evidence type="ECO:0008006" key="3">
    <source>
        <dbReference type="Google" id="ProtNLM"/>
    </source>
</evidence>